<dbReference type="InterPro" id="IPR000399">
    <property type="entry name" value="TPP-bd_CS"/>
</dbReference>
<name>A0ABT9EIX3_9SPHN</name>
<evidence type="ECO:0000313" key="9">
    <source>
        <dbReference type="Proteomes" id="UP001230685"/>
    </source>
</evidence>
<protein>
    <submittedName>
        <fullName evidence="8">Thiamine pyrophosphate-requiring protein</fullName>
    </submittedName>
</protein>
<keyword evidence="2 3" id="KW-0786">Thiamine pyrophosphate</keyword>
<feature type="domain" description="Thiamine pyrophosphate enzyme TPP-binding" evidence="6">
    <location>
        <begin position="417"/>
        <end position="572"/>
    </location>
</feature>
<feature type="domain" description="Thiamine pyrophosphate enzyme central" evidence="5">
    <location>
        <begin position="227"/>
        <end position="357"/>
    </location>
</feature>
<dbReference type="Pfam" id="PF02775">
    <property type="entry name" value="TPP_enzyme_C"/>
    <property type="match status" value="1"/>
</dbReference>
<organism evidence="8 9">
    <name type="scientific">Sphingomonas aurea</name>
    <dbReference type="NCBI Taxonomy" id="3063994"/>
    <lineage>
        <taxon>Bacteria</taxon>
        <taxon>Pseudomonadati</taxon>
        <taxon>Pseudomonadota</taxon>
        <taxon>Alphaproteobacteria</taxon>
        <taxon>Sphingomonadales</taxon>
        <taxon>Sphingomonadaceae</taxon>
        <taxon>Sphingomonas</taxon>
    </lineage>
</organism>
<dbReference type="Pfam" id="PF02776">
    <property type="entry name" value="TPP_enzyme_N"/>
    <property type="match status" value="1"/>
</dbReference>
<keyword evidence="9" id="KW-1185">Reference proteome</keyword>
<evidence type="ECO:0000313" key="8">
    <source>
        <dbReference type="EMBL" id="MDP1026906.1"/>
    </source>
</evidence>
<dbReference type="InterPro" id="IPR012001">
    <property type="entry name" value="Thiamin_PyroP_enz_TPP-bd_dom"/>
</dbReference>
<dbReference type="InterPro" id="IPR047212">
    <property type="entry name" value="TPP_POXB-like"/>
</dbReference>
<dbReference type="Gene3D" id="3.40.50.970">
    <property type="match status" value="2"/>
</dbReference>
<dbReference type="PANTHER" id="PTHR42981:SF2">
    <property type="entry name" value="PYRUVATE DEHYDROGENASE [UBIQUINONE]"/>
    <property type="match status" value="1"/>
</dbReference>
<dbReference type="RefSeq" id="WP_305172538.1">
    <property type="nucleotide sequence ID" value="NZ_JAUUDS010000002.1"/>
</dbReference>
<evidence type="ECO:0000259" key="5">
    <source>
        <dbReference type="Pfam" id="PF00205"/>
    </source>
</evidence>
<evidence type="ECO:0000256" key="1">
    <source>
        <dbReference type="ARBA" id="ARBA00007812"/>
    </source>
</evidence>
<dbReference type="EMBL" id="JAUUDS010000002">
    <property type="protein sequence ID" value="MDP1026906.1"/>
    <property type="molecule type" value="Genomic_DNA"/>
</dbReference>
<sequence length="623" mass="67468">MRPSTTSGGHNCRRGVQLRQHRSQDFRTTQLTSDFFVERLKAWGVTRIYGYSGDGINGVLGALQRAEGTDGEIEFIQVRHEEMAAFMATAHAKFTGELGVCLSTGGPGATHLITGLYDAKSDHMPVLAIAGQAETTVRGASYQQELNLDRMFADVADFVQEAAAPAQLRHLVDRGLRVAKSRNGVTVLILPKDLQDMAWEEPKRAHGFTRSGPGYSPPRIVPHDADLRRAAEVLNAGRKVAIVVGAGARDAADEVVAVAERLGAGVAKALLGKDVLPDELPFVTGAIGLLGTKPSSDMMEGCDTLLMIGTGFPWAEFLPADGQARAVQIDIAPEMLGLRYPVEVNLHGDAGETLRGLLPLLTQQQDRGWQDGIIAGMDDWRETLKGRAMADASPVNPQRVIYEMSPRLPADAIVTSDSGSCANWYARDWQVKRGQRGSLSGGLASMGAAVPYAIAAKFAHPIRPVVALVGDGAMQMNNMAELITIQKYWQRWADPRLIVCVFNNEDLNEVTWEQRVMEGNPRFPTTQSLPDVPYARFAEMLGLTGIFVDDPEQLSAAWDRALTADRPVVLEVKTDPNVAPLPPHVTIEQAKAFMTSMAKGDRGAAQVVADTARQIIGGIRGRL</sequence>
<feature type="domain" description="Thiamine pyrophosphate enzyme N-terminal TPP-binding" evidence="7">
    <location>
        <begin position="33"/>
        <end position="147"/>
    </location>
</feature>
<evidence type="ECO:0000256" key="4">
    <source>
        <dbReference type="SAM" id="MobiDB-lite"/>
    </source>
</evidence>
<dbReference type="NCBIfam" id="NF006129">
    <property type="entry name" value="PRK08273.1"/>
    <property type="match status" value="1"/>
</dbReference>
<dbReference type="SUPFAM" id="SSF52467">
    <property type="entry name" value="DHS-like NAD/FAD-binding domain"/>
    <property type="match status" value="1"/>
</dbReference>
<evidence type="ECO:0000256" key="3">
    <source>
        <dbReference type="RuleBase" id="RU362132"/>
    </source>
</evidence>
<evidence type="ECO:0000259" key="6">
    <source>
        <dbReference type="Pfam" id="PF02775"/>
    </source>
</evidence>
<comment type="caution">
    <text evidence="8">The sequence shown here is derived from an EMBL/GenBank/DDBJ whole genome shotgun (WGS) entry which is preliminary data.</text>
</comment>
<dbReference type="Pfam" id="PF00205">
    <property type="entry name" value="TPP_enzyme_M"/>
    <property type="match status" value="1"/>
</dbReference>
<dbReference type="CDD" id="cd02014">
    <property type="entry name" value="TPP_POX"/>
    <property type="match status" value="1"/>
</dbReference>
<dbReference type="Gene3D" id="3.40.50.1220">
    <property type="entry name" value="TPP-binding domain"/>
    <property type="match status" value="1"/>
</dbReference>
<dbReference type="InterPro" id="IPR047210">
    <property type="entry name" value="TPP_PYR_POXB-like"/>
</dbReference>
<dbReference type="PROSITE" id="PS00187">
    <property type="entry name" value="TPP_ENZYMES"/>
    <property type="match status" value="1"/>
</dbReference>
<comment type="similarity">
    <text evidence="1 3">Belongs to the TPP enzyme family.</text>
</comment>
<dbReference type="CDD" id="cd07039">
    <property type="entry name" value="TPP_PYR_POX"/>
    <property type="match status" value="1"/>
</dbReference>
<dbReference type="InterPro" id="IPR029035">
    <property type="entry name" value="DHS-like_NAD/FAD-binding_dom"/>
</dbReference>
<evidence type="ECO:0000259" key="7">
    <source>
        <dbReference type="Pfam" id="PF02776"/>
    </source>
</evidence>
<gene>
    <name evidence="8" type="ORF">Q5H91_06755</name>
</gene>
<dbReference type="InterPro" id="IPR012000">
    <property type="entry name" value="Thiamin_PyroP_enz_cen_dom"/>
</dbReference>
<feature type="region of interest" description="Disordered" evidence="4">
    <location>
        <begin position="1"/>
        <end position="23"/>
    </location>
</feature>
<dbReference type="InterPro" id="IPR029061">
    <property type="entry name" value="THDP-binding"/>
</dbReference>
<reference evidence="8 9" key="1">
    <citation type="submission" date="2023-07" db="EMBL/GenBank/DDBJ databases">
        <authorList>
            <person name="Kim M.K."/>
        </authorList>
    </citation>
    <scope>NUCLEOTIDE SEQUENCE [LARGE SCALE GENOMIC DNA]</scope>
    <source>
        <strain evidence="8 9">KR1UV-12</strain>
    </source>
</reference>
<dbReference type="InterPro" id="IPR047211">
    <property type="entry name" value="POXB-like"/>
</dbReference>
<accession>A0ABT9EIX3</accession>
<dbReference type="Proteomes" id="UP001230685">
    <property type="component" value="Unassembled WGS sequence"/>
</dbReference>
<proteinExistence type="inferred from homology"/>
<dbReference type="InterPro" id="IPR011766">
    <property type="entry name" value="TPP_enzyme_TPP-bd"/>
</dbReference>
<dbReference type="PANTHER" id="PTHR42981">
    <property type="entry name" value="PYRUVATE DEHYDROGENASE [UBIQUINONE]"/>
    <property type="match status" value="1"/>
</dbReference>
<evidence type="ECO:0000256" key="2">
    <source>
        <dbReference type="ARBA" id="ARBA00023052"/>
    </source>
</evidence>
<dbReference type="SUPFAM" id="SSF52518">
    <property type="entry name" value="Thiamin diphosphate-binding fold (THDP-binding)"/>
    <property type="match status" value="2"/>
</dbReference>